<keyword evidence="6" id="KW-0808">Transferase</keyword>
<protein>
    <recommendedName>
        <fullName evidence="3">histidine kinase</fullName>
        <ecNumber evidence="3">2.7.13.3</ecNumber>
    </recommendedName>
</protein>
<reference evidence="16" key="1">
    <citation type="journal article" date="2021" name="mSystems">
        <title>Bacteria and Archaea Synergistically Convert Glycine Betaine to Biogenic Methane in the Formosa Cold Seep of the South China Sea.</title>
        <authorList>
            <person name="Li L."/>
            <person name="Zhang W."/>
            <person name="Zhang S."/>
            <person name="Song L."/>
            <person name="Sun Q."/>
            <person name="Zhang H."/>
            <person name="Xiang H."/>
            <person name="Dong X."/>
        </authorList>
    </citation>
    <scope>NUCLEOTIDE SEQUENCE</scope>
    <source>
        <strain evidence="16">ZWT</strain>
    </source>
</reference>
<dbReference type="SUPFAM" id="SSF55874">
    <property type="entry name" value="ATPase domain of HSP90 chaperone/DNA topoisomerase II/histidine kinase"/>
    <property type="match status" value="1"/>
</dbReference>
<evidence type="ECO:0000256" key="14">
    <source>
        <dbReference type="SAM" id="Phobius"/>
    </source>
</evidence>
<evidence type="ECO:0000259" key="15">
    <source>
        <dbReference type="SMART" id="SM00387"/>
    </source>
</evidence>
<proteinExistence type="predicted"/>
<evidence type="ECO:0000256" key="1">
    <source>
        <dbReference type="ARBA" id="ARBA00000085"/>
    </source>
</evidence>
<evidence type="ECO:0000256" key="4">
    <source>
        <dbReference type="ARBA" id="ARBA00022475"/>
    </source>
</evidence>
<dbReference type="PANTHER" id="PTHR34220:SF7">
    <property type="entry name" value="SENSOR HISTIDINE KINASE YPDA"/>
    <property type="match status" value="1"/>
</dbReference>
<dbReference type="Pfam" id="PF02518">
    <property type="entry name" value="HATPase_c"/>
    <property type="match status" value="1"/>
</dbReference>
<evidence type="ECO:0000256" key="2">
    <source>
        <dbReference type="ARBA" id="ARBA00004651"/>
    </source>
</evidence>
<reference evidence="16" key="2">
    <citation type="submission" date="2021-04" db="EMBL/GenBank/DDBJ databases">
        <authorList>
            <person name="Dong X."/>
        </authorList>
    </citation>
    <scope>NUCLEOTIDE SEQUENCE</scope>
    <source>
        <strain evidence="16">ZWT</strain>
    </source>
</reference>
<dbReference type="Pfam" id="PF07694">
    <property type="entry name" value="5TM-5TMR_LYT"/>
    <property type="match status" value="1"/>
</dbReference>
<feature type="transmembrane region" description="Helical" evidence="14">
    <location>
        <begin position="174"/>
        <end position="197"/>
    </location>
</feature>
<evidence type="ECO:0000256" key="11">
    <source>
        <dbReference type="ARBA" id="ARBA00022989"/>
    </source>
</evidence>
<dbReference type="Gene3D" id="3.30.450.40">
    <property type="match status" value="1"/>
</dbReference>
<keyword evidence="7 14" id="KW-0812">Transmembrane</keyword>
<evidence type="ECO:0000256" key="13">
    <source>
        <dbReference type="ARBA" id="ARBA00023136"/>
    </source>
</evidence>
<evidence type="ECO:0000313" key="17">
    <source>
        <dbReference type="Proteomes" id="UP001056429"/>
    </source>
</evidence>
<dbReference type="GO" id="GO:0005524">
    <property type="term" value="F:ATP binding"/>
    <property type="evidence" value="ECO:0007669"/>
    <property type="project" value="UniProtKB-KW"/>
</dbReference>
<dbReference type="GO" id="GO:0000155">
    <property type="term" value="F:phosphorelay sensor kinase activity"/>
    <property type="evidence" value="ECO:0007669"/>
    <property type="project" value="InterPro"/>
</dbReference>
<feature type="domain" description="Histidine kinase/HSP90-like ATPase" evidence="15">
    <location>
        <begin position="453"/>
        <end position="560"/>
    </location>
</feature>
<dbReference type="GO" id="GO:0005886">
    <property type="term" value="C:plasma membrane"/>
    <property type="evidence" value="ECO:0007669"/>
    <property type="project" value="UniProtKB-SubCell"/>
</dbReference>
<gene>
    <name evidence="16" type="ORF">KDK92_05490</name>
</gene>
<keyword evidence="10" id="KW-0067">ATP-binding</keyword>
<keyword evidence="4" id="KW-1003">Cell membrane</keyword>
<keyword evidence="5" id="KW-0597">Phosphoprotein</keyword>
<dbReference type="GO" id="GO:0071555">
    <property type="term" value="P:cell wall organization"/>
    <property type="evidence" value="ECO:0007669"/>
    <property type="project" value="InterPro"/>
</dbReference>
<dbReference type="PANTHER" id="PTHR34220">
    <property type="entry name" value="SENSOR HISTIDINE KINASE YPDA"/>
    <property type="match status" value="1"/>
</dbReference>
<keyword evidence="13 14" id="KW-0472">Membrane</keyword>
<feature type="transmembrane region" description="Helical" evidence="14">
    <location>
        <begin position="139"/>
        <end position="162"/>
    </location>
</feature>
<feature type="transmembrane region" description="Helical" evidence="14">
    <location>
        <begin position="44"/>
        <end position="64"/>
    </location>
</feature>
<dbReference type="Proteomes" id="UP001056429">
    <property type="component" value="Unassembled WGS sequence"/>
</dbReference>
<dbReference type="SMART" id="SM00387">
    <property type="entry name" value="HATPase_c"/>
    <property type="match status" value="1"/>
</dbReference>
<dbReference type="InterPro" id="IPR050640">
    <property type="entry name" value="Bact_2-comp_sensor_kinase"/>
</dbReference>
<dbReference type="SUPFAM" id="SSF55781">
    <property type="entry name" value="GAF domain-like"/>
    <property type="match status" value="1"/>
</dbReference>
<evidence type="ECO:0000313" key="16">
    <source>
        <dbReference type="EMBL" id="MCM1989186.1"/>
    </source>
</evidence>
<accession>A0A9J6NXK6</accession>
<evidence type="ECO:0000256" key="5">
    <source>
        <dbReference type="ARBA" id="ARBA00022553"/>
    </source>
</evidence>
<dbReference type="InterPro" id="IPR036890">
    <property type="entry name" value="HATPase_C_sf"/>
</dbReference>
<evidence type="ECO:0000256" key="10">
    <source>
        <dbReference type="ARBA" id="ARBA00022840"/>
    </source>
</evidence>
<comment type="caution">
    <text evidence="16">The sequence shown here is derived from an EMBL/GenBank/DDBJ whole genome shotgun (WGS) entry which is preliminary data.</text>
</comment>
<dbReference type="Gene3D" id="3.30.565.10">
    <property type="entry name" value="Histidine kinase-like ATPase, C-terminal domain"/>
    <property type="match status" value="1"/>
</dbReference>
<name>A0A9J6NXK6_9CLOT</name>
<keyword evidence="11 14" id="KW-1133">Transmembrane helix</keyword>
<evidence type="ECO:0000256" key="3">
    <source>
        <dbReference type="ARBA" id="ARBA00012438"/>
    </source>
</evidence>
<keyword evidence="9 16" id="KW-0418">Kinase</keyword>
<keyword evidence="12" id="KW-0902">Two-component regulatory system</keyword>
<dbReference type="InterPro" id="IPR011620">
    <property type="entry name" value="Sig_transdc_His_kinase_LytS_TM"/>
</dbReference>
<evidence type="ECO:0000256" key="7">
    <source>
        <dbReference type="ARBA" id="ARBA00022692"/>
    </source>
</evidence>
<dbReference type="InterPro" id="IPR029016">
    <property type="entry name" value="GAF-like_dom_sf"/>
</dbReference>
<dbReference type="Pfam" id="PF06580">
    <property type="entry name" value="His_kinase"/>
    <property type="match status" value="1"/>
</dbReference>
<dbReference type="AlphaFoldDB" id="A0A9J6NXK6"/>
<organism evidence="16 17">
    <name type="scientific">Oceanirhabdus seepicola</name>
    <dbReference type="NCBI Taxonomy" id="2828781"/>
    <lineage>
        <taxon>Bacteria</taxon>
        <taxon>Bacillati</taxon>
        <taxon>Bacillota</taxon>
        <taxon>Clostridia</taxon>
        <taxon>Eubacteriales</taxon>
        <taxon>Clostridiaceae</taxon>
        <taxon>Oceanirhabdus</taxon>
    </lineage>
</organism>
<feature type="transmembrane region" description="Helical" evidence="14">
    <location>
        <begin position="76"/>
        <end position="98"/>
    </location>
</feature>
<dbReference type="Gene3D" id="1.10.1760.20">
    <property type="match status" value="1"/>
</dbReference>
<dbReference type="EMBL" id="JAGSOJ010000001">
    <property type="protein sequence ID" value="MCM1989186.1"/>
    <property type="molecule type" value="Genomic_DNA"/>
</dbReference>
<evidence type="ECO:0000256" key="9">
    <source>
        <dbReference type="ARBA" id="ARBA00022777"/>
    </source>
</evidence>
<dbReference type="InterPro" id="IPR003594">
    <property type="entry name" value="HATPase_dom"/>
</dbReference>
<sequence>MGGDFINLIKNLVNNLGYIFLIAFIITRLGIFKRTIVKEKFKKSDMLLLSMVFGCFGILGTYIGTEINGAIANTRMIGVVTGGILCGPFVGIISGIIAGTHRLFMNVGSATALPCAIATIIAGFFSGFIYKIFNNKNKVLYGFVCGIIMESIEMLMIFIMVNPKGVALAIIKHIYIPMAFTNAFGIALLIALVNSIIREKEEIAAKQSQIALEIANKTLPYFRDINEHTYENICSIIKEYTDTDAVAITDKEKILAHVGAASDHHIKGEHFKTKATKNVLATGEILELKNKKEINCSFDKCPLKSAIIAPLKDGEEIIGTLKIYYVKENRISHTNRSLVLGLSQLISTQLEISKLSKLQEMANKAEIKALQSQINPHFLFNALNTIVSFVRMSPDRARELIINLSTYMRYNIENVMNLSDIYKELEQVNAYVEIEKARFGDKLNVEYHIDDDVNVKIPSLIIQPIVENSIKHGIMKNGNSGTVSIKVNNVSDDKVEVIVQDDGIGIPEEVIRRVYSGNVQQNKIGISNVHNRLKYIYGEGLNIERLEKGTRISFILKREEEL</sequence>
<evidence type="ECO:0000256" key="8">
    <source>
        <dbReference type="ARBA" id="ARBA00022741"/>
    </source>
</evidence>
<dbReference type="InterPro" id="IPR003018">
    <property type="entry name" value="GAF"/>
</dbReference>
<keyword evidence="8" id="KW-0547">Nucleotide-binding</keyword>
<feature type="transmembrane region" description="Helical" evidence="14">
    <location>
        <begin position="110"/>
        <end position="133"/>
    </location>
</feature>
<dbReference type="EC" id="2.7.13.3" evidence="3"/>
<feature type="transmembrane region" description="Helical" evidence="14">
    <location>
        <begin position="12"/>
        <end position="32"/>
    </location>
</feature>
<comment type="catalytic activity">
    <reaction evidence="1">
        <text>ATP + protein L-histidine = ADP + protein N-phospho-L-histidine.</text>
        <dbReference type="EC" id="2.7.13.3"/>
    </reaction>
</comment>
<evidence type="ECO:0000256" key="6">
    <source>
        <dbReference type="ARBA" id="ARBA00022679"/>
    </source>
</evidence>
<evidence type="ECO:0000256" key="12">
    <source>
        <dbReference type="ARBA" id="ARBA00023012"/>
    </source>
</evidence>
<dbReference type="InterPro" id="IPR010559">
    <property type="entry name" value="Sig_transdc_His_kin_internal"/>
</dbReference>
<comment type="subcellular location">
    <subcellularLocation>
        <location evidence="2">Cell membrane</location>
        <topology evidence="2">Multi-pass membrane protein</topology>
    </subcellularLocation>
</comment>
<dbReference type="Pfam" id="PF13492">
    <property type="entry name" value="GAF_3"/>
    <property type="match status" value="1"/>
</dbReference>
<keyword evidence="17" id="KW-1185">Reference proteome</keyword>